<dbReference type="Pfam" id="PF04082">
    <property type="entry name" value="Fungal_trans"/>
    <property type="match status" value="1"/>
</dbReference>
<gene>
    <name evidence="8" type="ORF">M409DRAFT_57633</name>
</gene>
<dbReference type="EMBL" id="ML993609">
    <property type="protein sequence ID" value="KAF2163353.1"/>
    <property type="molecule type" value="Genomic_DNA"/>
</dbReference>
<dbReference type="PANTHER" id="PTHR47424">
    <property type="entry name" value="REGULATORY PROTEIN GAL4"/>
    <property type="match status" value="1"/>
</dbReference>
<organism evidence="8 9">
    <name type="scientific">Zasmidium cellare ATCC 36951</name>
    <dbReference type="NCBI Taxonomy" id="1080233"/>
    <lineage>
        <taxon>Eukaryota</taxon>
        <taxon>Fungi</taxon>
        <taxon>Dikarya</taxon>
        <taxon>Ascomycota</taxon>
        <taxon>Pezizomycotina</taxon>
        <taxon>Dothideomycetes</taxon>
        <taxon>Dothideomycetidae</taxon>
        <taxon>Mycosphaerellales</taxon>
        <taxon>Mycosphaerellaceae</taxon>
        <taxon>Zasmidium</taxon>
    </lineage>
</organism>
<feature type="compositionally biased region" description="Polar residues" evidence="6">
    <location>
        <begin position="182"/>
        <end position="195"/>
    </location>
</feature>
<dbReference type="GeneID" id="54566958"/>
<evidence type="ECO:0000256" key="3">
    <source>
        <dbReference type="ARBA" id="ARBA00023125"/>
    </source>
</evidence>
<dbReference type="PROSITE" id="PS50048">
    <property type="entry name" value="ZN2_CY6_FUNGAL_2"/>
    <property type="match status" value="1"/>
</dbReference>
<proteinExistence type="predicted"/>
<dbReference type="SUPFAM" id="SSF57701">
    <property type="entry name" value="Zn2/Cys6 DNA-binding domain"/>
    <property type="match status" value="1"/>
</dbReference>
<dbReference type="OrthoDB" id="3646183at2759"/>
<keyword evidence="2" id="KW-0805">Transcription regulation</keyword>
<feature type="compositionally biased region" description="Basic and acidic residues" evidence="6">
    <location>
        <begin position="196"/>
        <end position="209"/>
    </location>
</feature>
<keyword evidence="4" id="KW-0804">Transcription</keyword>
<evidence type="ECO:0000256" key="6">
    <source>
        <dbReference type="SAM" id="MobiDB-lite"/>
    </source>
</evidence>
<evidence type="ECO:0000313" key="8">
    <source>
        <dbReference type="EMBL" id="KAF2163353.1"/>
    </source>
</evidence>
<evidence type="ECO:0000313" key="9">
    <source>
        <dbReference type="Proteomes" id="UP000799537"/>
    </source>
</evidence>
<dbReference type="CDD" id="cd12148">
    <property type="entry name" value="fungal_TF_MHR"/>
    <property type="match status" value="1"/>
</dbReference>
<dbReference type="GO" id="GO:0000978">
    <property type="term" value="F:RNA polymerase II cis-regulatory region sequence-specific DNA binding"/>
    <property type="evidence" value="ECO:0007669"/>
    <property type="project" value="TreeGrafter"/>
</dbReference>
<dbReference type="GO" id="GO:0006351">
    <property type="term" value="P:DNA-templated transcription"/>
    <property type="evidence" value="ECO:0007669"/>
    <property type="project" value="InterPro"/>
</dbReference>
<dbReference type="InterPro" id="IPR036864">
    <property type="entry name" value="Zn2-C6_fun-type_DNA-bd_sf"/>
</dbReference>
<dbReference type="GO" id="GO:0000981">
    <property type="term" value="F:DNA-binding transcription factor activity, RNA polymerase II-specific"/>
    <property type="evidence" value="ECO:0007669"/>
    <property type="project" value="InterPro"/>
</dbReference>
<feature type="compositionally biased region" description="Basic and acidic residues" evidence="6">
    <location>
        <begin position="9"/>
        <end position="20"/>
    </location>
</feature>
<keyword evidence="3" id="KW-0238">DNA-binding</keyword>
<dbReference type="GO" id="GO:0000435">
    <property type="term" value="P:positive regulation of transcription from RNA polymerase II promoter by galactose"/>
    <property type="evidence" value="ECO:0007669"/>
    <property type="project" value="TreeGrafter"/>
</dbReference>
<feature type="compositionally biased region" description="Polar residues" evidence="6">
    <location>
        <begin position="98"/>
        <end position="116"/>
    </location>
</feature>
<evidence type="ECO:0000256" key="4">
    <source>
        <dbReference type="ARBA" id="ARBA00023163"/>
    </source>
</evidence>
<dbReference type="InterPro" id="IPR051127">
    <property type="entry name" value="Fungal_SecMet_Regulators"/>
</dbReference>
<dbReference type="GO" id="GO:0005634">
    <property type="term" value="C:nucleus"/>
    <property type="evidence" value="ECO:0007669"/>
    <property type="project" value="TreeGrafter"/>
</dbReference>
<dbReference type="SMART" id="SM00066">
    <property type="entry name" value="GAL4"/>
    <property type="match status" value="1"/>
</dbReference>
<evidence type="ECO:0000256" key="2">
    <source>
        <dbReference type="ARBA" id="ARBA00023015"/>
    </source>
</evidence>
<dbReference type="InterPro" id="IPR007219">
    <property type="entry name" value="XnlR_reg_dom"/>
</dbReference>
<feature type="region of interest" description="Disordered" evidence="6">
    <location>
        <begin position="98"/>
        <end position="127"/>
    </location>
</feature>
<feature type="region of interest" description="Disordered" evidence="6">
    <location>
        <begin position="181"/>
        <end position="234"/>
    </location>
</feature>
<dbReference type="PANTHER" id="PTHR47424:SF3">
    <property type="entry name" value="REGULATORY PROTEIN GAL4"/>
    <property type="match status" value="1"/>
</dbReference>
<dbReference type="PROSITE" id="PS00463">
    <property type="entry name" value="ZN2_CY6_FUNGAL_1"/>
    <property type="match status" value="1"/>
</dbReference>
<dbReference type="AlphaFoldDB" id="A0A6A6C942"/>
<dbReference type="Proteomes" id="UP000799537">
    <property type="component" value="Unassembled WGS sequence"/>
</dbReference>
<dbReference type="InterPro" id="IPR001138">
    <property type="entry name" value="Zn2Cys6_DnaBD"/>
</dbReference>
<sequence>MTNQPSAHADNDHGSNDERPTKRRRVAIACRPCRERKSKCDGVNPECGLCRQMGTECSYPPPLSKTDVLRQDFTSMVGGLEDRIGGIERMLTNFQQTLSSSAGREPVTPNSRTSAPITPAQPGGESDITITEDAFQSSAQPGPASDGIGIVPLTAREDCAFFGPSSNIAFLRLVSRALARNSGPSNGSMGNQSNISEHERMNARGRQEASTDPALNLPGVSSANGHSRQTFKIPSDQRTRELLTEYFGNCGLVHPYVHEARFMETYEVVRRNSFRTVRRSWLALLYMLLALSTLSSPYESASVAIISAESEEWFNLASDLCLKQVFSETGINLEVAQVLMWMVLYLQGTHSSMKTWVIHGMAVRIAYQLGLHSGEASKVADPIEQEYRKRTWFGLVLLDCTLSMTYGRPPQIYDPWSSLEKPVAYADSAQRGFLAADELSVGFLFANIRLYEILQKAIQRLYGNNSGARMTFNVENIAKVYTLEGELLQWSKDLPPQLAVMQCHQVTADALPLTVPLEILGRRQRTVLTLRYLNARILIHRPVLEGLLDAINTENLDMDYLQIIRQAGANSVSFAVTCATKLIYIMHRLLAGSNREQGHQQLGAWWFSLYYTFNASLAILGGLVVSRERWDCPSILTKKQRDSAIEALYQTLGVLDGLDKGHSTVTRCRSYIQELIAVASPLLSDEAAVPLDNSAFNADFAAGMSMPFDQDSLRQLASDVDLESFLFPTDMTALSGNAFWD</sequence>
<dbReference type="Gene3D" id="4.10.240.10">
    <property type="entry name" value="Zn(2)-C6 fungal-type DNA-binding domain"/>
    <property type="match status" value="1"/>
</dbReference>
<protein>
    <recommendedName>
        <fullName evidence="7">Zn(2)-C6 fungal-type domain-containing protein</fullName>
    </recommendedName>
</protein>
<dbReference type="GO" id="GO:0008270">
    <property type="term" value="F:zinc ion binding"/>
    <property type="evidence" value="ECO:0007669"/>
    <property type="project" value="InterPro"/>
</dbReference>
<dbReference type="CDD" id="cd00067">
    <property type="entry name" value="GAL4"/>
    <property type="match status" value="1"/>
</dbReference>
<name>A0A6A6C942_ZASCE</name>
<dbReference type="SMART" id="SM00906">
    <property type="entry name" value="Fungal_trans"/>
    <property type="match status" value="1"/>
</dbReference>
<feature type="domain" description="Zn(2)-C6 fungal-type" evidence="7">
    <location>
        <begin position="29"/>
        <end position="59"/>
    </location>
</feature>
<evidence type="ECO:0000256" key="5">
    <source>
        <dbReference type="ARBA" id="ARBA00023242"/>
    </source>
</evidence>
<feature type="region of interest" description="Disordered" evidence="6">
    <location>
        <begin position="1"/>
        <end position="24"/>
    </location>
</feature>
<keyword evidence="1" id="KW-0479">Metal-binding</keyword>
<dbReference type="Pfam" id="PF00172">
    <property type="entry name" value="Zn_clus"/>
    <property type="match status" value="1"/>
</dbReference>
<keyword evidence="5" id="KW-0539">Nucleus</keyword>
<evidence type="ECO:0000259" key="7">
    <source>
        <dbReference type="PROSITE" id="PS50048"/>
    </source>
</evidence>
<accession>A0A6A6C942</accession>
<evidence type="ECO:0000256" key="1">
    <source>
        <dbReference type="ARBA" id="ARBA00022723"/>
    </source>
</evidence>
<keyword evidence="9" id="KW-1185">Reference proteome</keyword>
<reference evidence="8" key="1">
    <citation type="journal article" date="2020" name="Stud. Mycol.">
        <title>101 Dothideomycetes genomes: a test case for predicting lifestyles and emergence of pathogens.</title>
        <authorList>
            <person name="Haridas S."/>
            <person name="Albert R."/>
            <person name="Binder M."/>
            <person name="Bloem J."/>
            <person name="Labutti K."/>
            <person name="Salamov A."/>
            <person name="Andreopoulos B."/>
            <person name="Baker S."/>
            <person name="Barry K."/>
            <person name="Bills G."/>
            <person name="Bluhm B."/>
            <person name="Cannon C."/>
            <person name="Castanera R."/>
            <person name="Culley D."/>
            <person name="Daum C."/>
            <person name="Ezra D."/>
            <person name="Gonzalez J."/>
            <person name="Henrissat B."/>
            <person name="Kuo A."/>
            <person name="Liang C."/>
            <person name="Lipzen A."/>
            <person name="Lutzoni F."/>
            <person name="Magnuson J."/>
            <person name="Mondo S."/>
            <person name="Nolan M."/>
            <person name="Ohm R."/>
            <person name="Pangilinan J."/>
            <person name="Park H.-J."/>
            <person name="Ramirez L."/>
            <person name="Alfaro M."/>
            <person name="Sun H."/>
            <person name="Tritt A."/>
            <person name="Yoshinaga Y."/>
            <person name="Zwiers L.-H."/>
            <person name="Turgeon B."/>
            <person name="Goodwin S."/>
            <person name="Spatafora J."/>
            <person name="Crous P."/>
            <person name="Grigoriev I."/>
        </authorList>
    </citation>
    <scope>NUCLEOTIDE SEQUENCE</scope>
    <source>
        <strain evidence="8">ATCC 36951</strain>
    </source>
</reference>
<feature type="compositionally biased region" description="Polar residues" evidence="6">
    <location>
        <begin position="219"/>
        <end position="232"/>
    </location>
</feature>
<dbReference type="RefSeq" id="XP_033664242.1">
    <property type="nucleotide sequence ID" value="XM_033813686.1"/>
</dbReference>